<dbReference type="Proteomes" id="UP000886998">
    <property type="component" value="Unassembled WGS sequence"/>
</dbReference>
<dbReference type="AlphaFoldDB" id="A0A8X6X8Q8"/>
<accession>A0A8X6X8Q8</accession>
<keyword evidence="2" id="KW-1185">Reference proteome</keyword>
<reference evidence="1" key="1">
    <citation type="submission" date="2020-08" db="EMBL/GenBank/DDBJ databases">
        <title>Multicomponent nature underlies the extraordinary mechanical properties of spider dragline silk.</title>
        <authorList>
            <person name="Kono N."/>
            <person name="Nakamura H."/>
            <person name="Mori M."/>
            <person name="Yoshida Y."/>
            <person name="Ohtoshi R."/>
            <person name="Malay A.D."/>
            <person name="Moran D.A.P."/>
            <person name="Tomita M."/>
            <person name="Numata K."/>
            <person name="Arakawa K."/>
        </authorList>
    </citation>
    <scope>NUCLEOTIDE SEQUENCE</scope>
</reference>
<protein>
    <submittedName>
        <fullName evidence="1">Uncharacterized protein</fullName>
    </submittedName>
</protein>
<sequence length="44" mass="5124">VDYLRFEVKTNFLTRNQDITRTERNGIRGVVLQNISLGSDVQKE</sequence>
<feature type="non-terminal residue" evidence="1">
    <location>
        <position position="1"/>
    </location>
</feature>
<evidence type="ECO:0000313" key="2">
    <source>
        <dbReference type="Proteomes" id="UP000886998"/>
    </source>
</evidence>
<evidence type="ECO:0000313" key="1">
    <source>
        <dbReference type="EMBL" id="GFY48310.1"/>
    </source>
</evidence>
<organism evidence="1 2">
    <name type="scientific">Trichonephila inaurata madagascariensis</name>
    <dbReference type="NCBI Taxonomy" id="2747483"/>
    <lineage>
        <taxon>Eukaryota</taxon>
        <taxon>Metazoa</taxon>
        <taxon>Ecdysozoa</taxon>
        <taxon>Arthropoda</taxon>
        <taxon>Chelicerata</taxon>
        <taxon>Arachnida</taxon>
        <taxon>Araneae</taxon>
        <taxon>Araneomorphae</taxon>
        <taxon>Entelegynae</taxon>
        <taxon>Araneoidea</taxon>
        <taxon>Nephilidae</taxon>
        <taxon>Trichonephila</taxon>
        <taxon>Trichonephila inaurata</taxon>
    </lineage>
</organism>
<proteinExistence type="predicted"/>
<gene>
    <name evidence="1" type="ORF">TNIN_159521</name>
</gene>
<dbReference type="EMBL" id="BMAV01006376">
    <property type="protein sequence ID" value="GFY48310.1"/>
    <property type="molecule type" value="Genomic_DNA"/>
</dbReference>
<comment type="caution">
    <text evidence="1">The sequence shown here is derived from an EMBL/GenBank/DDBJ whole genome shotgun (WGS) entry which is preliminary data.</text>
</comment>
<name>A0A8X6X8Q8_9ARAC</name>